<evidence type="ECO:0000313" key="1">
    <source>
        <dbReference type="EMBL" id="KAJ0043496.1"/>
    </source>
</evidence>
<dbReference type="Proteomes" id="UP001163603">
    <property type="component" value="Chromosome 4"/>
</dbReference>
<organism evidence="1 2">
    <name type="scientific">Pistacia integerrima</name>
    <dbReference type="NCBI Taxonomy" id="434235"/>
    <lineage>
        <taxon>Eukaryota</taxon>
        <taxon>Viridiplantae</taxon>
        <taxon>Streptophyta</taxon>
        <taxon>Embryophyta</taxon>
        <taxon>Tracheophyta</taxon>
        <taxon>Spermatophyta</taxon>
        <taxon>Magnoliopsida</taxon>
        <taxon>eudicotyledons</taxon>
        <taxon>Gunneridae</taxon>
        <taxon>Pentapetalae</taxon>
        <taxon>rosids</taxon>
        <taxon>malvids</taxon>
        <taxon>Sapindales</taxon>
        <taxon>Anacardiaceae</taxon>
        <taxon>Pistacia</taxon>
    </lineage>
</organism>
<reference evidence="2" key="1">
    <citation type="journal article" date="2023" name="G3 (Bethesda)">
        <title>Genome assembly and association tests identify interacting loci associated with vigor, precocity, and sex in interspecific pistachio rootstocks.</title>
        <authorList>
            <person name="Palmer W."/>
            <person name="Jacygrad E."/>
            <person name="Sagayaradj S."/>
            <person name="Cavanaugh K."/>
            <person name="Han R."/>
            <person name="Bertier L."/>
            <person name="Beede B."/>
            <person name="Kafkas S."/>
            <person name="Golino D."/>
            <person name="Preece J."/>
            <person name="Michelmore R."/>
        </authorList>
    </citation>
    <scope>NUCLEOTIDE SEQUENCE [LARGE SCALE GENOMIC DNA]</scope>
</reference>
<sequence length="999" mass="112780">MITKQNSSCYNWFKSRRRGITTCTLQLESSLVSQSTSNDHNLLCLSLAEQLIKRGLISSAQQVIRRIIANSASVSDAISVVDFAKFHGMDLDMGSYRAIIKKLVQSGQWQLALSLYCENIVAAGIDPDSDVLNSVVICYCEIGELEDAMKHFDRIFLMDSVPVKPACNAILRDLYAQERFLEAFDYFVRIHDAGVNMSFSSYNILIDGLCYKGYLNEAMKSFEMMRKISGLTPSLHLYKSLFYGFCKRGWVVEAESLFEEMELQGFFVDKMMYTSLMNAYSKDKKMKMAMRVYLRMLKTGCEPDSYSCNTLIHGFVTMGLFDKGWVVFNQMIEWGLQPNMVTYHIIIRNYCRDRNVDCALTLLNNMLSNSIAPSVHCYTDLIASLYKENRLVEIDELYKNMLENGVVPDHVLSFILMKKCPKGQELQLALMVLLAIAKNGCGIDPLALSTSTTLNATGDLIKAIELLLGEIVKSNPNLANVAFGVYISALCKGGESEYAFLCMDKLVSLGCRPLLITYNSLIKCLCQEGLFEVANSLIELMQDFGTAPDTSTYLIMVSEYCKRGDIASAYGVLDQMDMRGLKPGVSIYDRIIGCLFREKRILEAEVMFKRMLEAGVDPDEVVYVTMINGYSKNGKPIEACQLFEKMIGNSIQPSSYSYTALISGLVKKGMMDKGCMYLDRMLGDGFVPNAVLYTSLINHFLRIGEFEFAFKLVDLMDRNQIEGDLITYIALVSGVCRHMTGRKRLFIVDRGSENAKEMLYELLHQRTLPLRKNNLKVCVNSPEGMKSFALKLVKKVKEIQFMPNLYLYNGIISGFCGAGRIQDAHDHLEMMQREGVCPNQVTYTILIDGHIRAGEIDCAIGFFNKMNADGCAPDRITYNTLLKGLCQAGRLPDALSILYTMHKRGFFPSKASYENLLKCLCSSCLSIPAFKVFGEMIAHGYVPRPYSYNWLLCILCEEKQLPEAHMVLDMMHETGKLPYKSTKRLLGETFHRQRELLFS</sequence>
<gene>
    <name evidence="1" type="ORF">Pint_17237</name>
</gene>
<protein>
    <submittedName>
        <fullName evidence="1">Uncharacterized protein</fullName>
    </submittedName>
</protein>
<keyword evidence="2" id="KW-1185">Reference proteome</keyword>
<accession>A0ACC0YZZ8</accession>
<dbReference type="EMBL" id="CM047739">
    <property type="protein sequence ID" value="KAJ0043496.1"/>
    <property type="molecule type" value="Genomic_DNA"/>
</dbReference>
<proteinExistence type="predicted"/>
<comment type="caution">
    <text evidence="1">The sequence shown here is derived from an EMBL/GenBank/DDBJ whole genome shotgun (WGS) entry which is preliminary data.</text>
</comment>
<name>A0ACC0YZZ8_9ROSI</name>
<evidence type="ECO:0000313" key="2">
    <source>
        <dbReference type="Proteomes" id="UP001163603"/>
    </source>
</evidence>